<dbReference type="Proteomes" id="UP000664731">
    <property type="component" value="Unassembled WGS sequence"/>
</dbReference>
<dbReference type="PANTHER" id="PTHR36508:SF1">
    <property type="entry name" value="PROTEIN SLYX"/>
    <property type="match status" value="1"/>
</dbReference>
<dbReference type="Pfam" id="PF04102">
    <property type="entry name" value="SlyX"/>
    <property type="match status" value="1"/>
</dbReference>
<name>A0A939GZS1_9BURK</name>
<dbReference type="InterPro" id="IPR007236">
    <property type="entry name" value="SlyX"/>
</dbReference>
<dbReference type="AlphaFoldDB" id="A0A939GZS1"/>
<dbReference type="PANTHER" id="PTHR36508">
    <property type="entry name" value="PROTEIN SLYX"/>
    <property type="match status" value="1"/>
</dbReference>
<evidence type="ECO:0000256" key="1">
    <source>
        <dbReference type="SAM" id="MobiDB-lite"/>
    </source>
</evidence>
<protein>
    <submittedName>
        <fullName evidence="2">SlyX family protein</fullName>
    </submittedName>
</protein>
<gene>
    <name evidence="2" type="ORF">J1777_07850</name>
</gene>
<sequence length="75" mass="8550">MNDTSTPAQLQARIEALEIKASFHEDLLETLNLTLYRQQQLIDSLQATVRQLGERMPEAGPPGQHNLRDELPPHY</sequence>
<dbReference type="RefSeq" id="WP_207575198.1">
    <property type="nucleotide sequence ID" value="NZ_JAFNME010000014.1"/>
</dbReference>
<dbReference type="Gene3D" id="1.20.5.300">
    <property type="match status" value="1"/>
</dbReference>
<feature type="region of interest" description="Disordered" evidence="1">
    <location>
        <begin position="54"/>
        <end position="75"/>
    </location>
</feature>
<feature type="compositionally biased region" description="Basic and acidic residues" evidence="1">
    <location>
        <begin position="66"/>
        <end position="75"/>
    </location>
</feature>
<comment type="caution">
    <text evidence="2">The sequence shown here is derived from an EMBL/GenBank/DDBJ whole genome shotgun (WGS) entry which is preliminary data.</text>
</comment>
<evidence type="ECO:0000313" key="2">
    <source>
        <dbReference type="EMBL" id="MBO1249733.1"/>
    </source>
</evidence>
<dbReference type="EMBL" id="JAFNME010000014">
    <property type="protein sequence ID" value="MBO1249733.1"/>
    <property type="molecule type" value="Genomic_DNA"/>
</dbReference>
<evidence type="ECO:0000313" key="3">
    <source>
        <dbReference type="Proteomes" id="UP000664731"/>
    </source>
</evidence>
<reference evidence="2" key="1">
    <citation type="submission" date="2021-03" db="EMBL/GenBank/DDBJ databases">
        <title>Comamonas denitrificans.</title>
        <authorList>
            <person name="Finster K."/>
        </authorList>
    </citation>
    <scope>NUCLEOTIDE SEQUENCE</scope>
    <source>
        <strain evidence="2">MM2021_4</strain>
    </source>
</reference>
<accession>A0A939GZS1</accession>
<organism evidence="2 3">
    <name type="scientific">Comamonas denitrificans</name>
    <dbReference type="NCBI Taxonomy" id="117506"/>
    <lineage>
        <taxon>Bacteria</taxon>
        <taxon>Pseudomonadati</taxon>
        <taxon>Pseudomonadota</taxon>
        <taxon>Betaproteobacteria</taxon>
        <taxon>Burkholderiales</taxon>
        <taxon>Comamonadaceae</taxon>
        <taxon>Comamonas</taxon>
    </lineage>
</organism>
<keyword evidence="3" id="KW-1185">Reference proteome</keyword>
<proteinExistence type="predicted"/>